<accession>A0ABU9GTM6</accession>
<organism evidence="1 2">
    <name type="scientific">Psychromonas aquatilis</name>
    <dbReference type="NCBI Taxonomy" id="2005072"/>
    <lineage>
        <taxon>Bacteria</taxon>
        <taxon>Pseudomonadati</taxon>
        <taxon>Pseudomonadota</taxon>
        <taxon>Gammaproteobacteria</taxon>
        <taxon>Alteromonadales</taxon>
        <taxon>Psychromonadaceae</taxon>
        <taxon>Psychromonas</taxon>
    </lineage>
</organism>
<gene>
    <name evidence="1" type="ORF">V6256_13800</name>
</gene>
<protein>
    <recommendedName>
        <fullName evidence="3">DNA polymerase III beta sliding clamp subunit</fullName>
    </recommendedName>
</protein>
<comment type="caution">
    <text evidence="1">The sequence shown here is derived from an EMBL/GenBank/DDBJ whole genome shotgun (WGS) entry which is preliminary data.</text>
</comment>
<keyword evidence="2" id="KW-1185">Reference proteome</keyword>
<evidence type="ECO:0008006" key="3">
    <source>
        <dbReference type="Google" id="ProtNLM"/>
    </source>
</evidence>
<dbReference type="Proteomes" id="UP001369082">
    <property type="component" value="Unassembled WGS sequence"/>
</dbReference>
<evidence type="ECO:0000313" key="1">
    <source>
        <dbReference type="EMBL" id="MEL0630683.1"/>
    </source>
</evidence>
<reference evidence="1 2" key="1">
    <citation type="submission" date="2024-02" db="EMBL/GenBank/DDBJ databases">
        <title>Bacteria isolated from the canopy kelp, Nereocystis luetkeana.</title>
        <authorList>
            <person name="Pfister C.A."/>
            <person name="Younker I.T."/>
            <person name="Light S.H."/>
        </authorList>
    </citation>
    <scope>NUCLEOTIDE SEQUENCE [LARGE SCALE GENOMIC DNA]</scope>
    <source>
        <strain evidence="1 2">TI.1.05</strain>
    </source>
</reference>
<name>A0ABU9GTM6_9GAMM</name>
<sequence>MQANIKFKRPIAKAISTALKAADKKNDALKKAYFHLVNEGKLQIVVGNKSEMSCFEIETLTVDEYINCDAFSLPADAVADAISMCHGTQDIEIVLTYSNGGACEVTFSDLNCYRLIKSSEAEKVHIEYLEKSKLNTFTSIPRANFSQLLYDLDKEKPLEAVQVSSTPETPNLVKMKIQRDGDIFLKDLAYQGILDIDFFMDERTYATVHKITNESHDEFINISSQFNNLVIKTECCAYSFTTTGADEFLQKKVIKTESEIDFFVNAYKLKKEVSSYIKLSEIKHQEQVFLLFNNGFLMFCSMSEHVVCAKIFKLNCLSSIEFSGAFTANLNILNKLKVKDVTTFHEMYTALTKTDDGKYNLSFFNKNDKNHPFYSVSCTSVPNQKKDLIKIFDKYPALSTDWGHEDNENMILDLF</sequence>
<proteinExistence type="predicted"/>
<dbReference type="RefSeq" id="WP_341598810.1">
    <property type="nucleotide sequence ID" value="NZ_JBAKAZ010000075.1"/>
</dbReference>
<dbReference type="EMBL" id="JBAKAZ010000075">
    <property type="protein sequence ID" value="MEL0630683.1"/>
    <property type="molecule type" value="Genomic_DNA"/>
</dbReference>
<evidence type="ECO:0000313" key="2">
    <source>
        <dbReference type="Proteomes" id="UP001369082"/>
    </source>
</evidence>